<sequence length="172" mass="18128">MRFVLILVVSLLSLTPARADVIDDALNAAASYLAAASPQMAADEFGVDVSAYRDALTLGSFTSRHWGQSLAVDVRRSGDGGDCARFAAFVTSPPQNGAITLSLCPQFLNSGTSGLRTLTILHEMVHVVAGPNECRAMAFAARVEFLATGGFTPVDRYWQANGCGGSGFKLPQ</sequence>
<dbReference type="Proteomes" id="UP000595857">
    <property type="component" value="Chromosome"/>
</dbReference>
<organism evidence="2 3">
    <name type="scientific">Devosia rhizoryzae</name>
    <dbReference type="NCBI Taxonomy" id="2774137"/>
    <lineage>
        <taxon>Bacteria</taxon>
        <taxon>Pseudomonadati</taxon>
        <taxon>Pseudomonadota</taxon>
        <taxon>Alphaproteobacteria</taxon>
        <taxon>Hyphomicrobiales</taxon>
        <taxon>Devosiaceae</taxon>
        <taxon>Devosia</taxon>
    </lineage>
</organism>
<gene>
    <name evidence="2" type="ORF">JI748_14255</name>
</gene>
<feature type="chain" id="PRO_5045540871" description="Lysine-specific metallo-endopeptidase domain-containing protein" evidence="1">
    <location>
        <begin position="20"/>
        <end position="172"/>
    </location>
</feature>
<feature type="signal peptide" evidence="1">
    <location>
        <begin position="1"/>
        <end position="19"/>
    </location>
</feature>
<dbReference type="RefSeq" id="WP_201632020.1">
    <property type="nucleotide sequence ID" value="NZ_CP068046.1"/>
</dbReference>
<accession>A0ABX7C3T4</accession>
<proteinExistence type="predicted"/>
<evidence type="ECO:0008006" key="4">
    <source>
        <dbReference type="Google" id="ProtNLM"/>
    </source>
</evidence>
<dbReference type="EMBL" id="CP068046">
    <property type="protein sequence ID" value="QQR38899.1"/>
    <property type="molecule type" value="Genomic_DNA"/>
</dbReference>
<reference evidence="2 3" key="1">
    <citation type="submission" date="2021-01" db="EMBL/GenBank/DDBJ databases">
        <title>Genome seq and assembly of Devosia sp. LEGU1.</title>
        <authorList>
            <person name="Chhetri G."/>
        </authorList>
    </citation>
    <scope>NUCLEOTIDE SEQUENCE [LARGE SCALE GENOMIC DNA]</scope>
    <source>
        <strain evidence="2 3">LEGU1</strain>
    </source>
</reference>
<keyword evidence="3" id="KW-1185">Reference proteome</keyword>
<keyword evidence="1" id="KW-0732">Signal</keyword>
<evidence type="ECO:0000313" key="2">
    <source>
        <dbReference type="EMBL" id="QQR38899.1"/>
    </source>
</evidence>
<name>A0ABX7C3T4_9HYPH</name>
<dbReference type="InterPro" id="IPR024079">
    <property type="entry name" value="MetalloPept_cat_dom_sf"/>
</dbReference>
<protein>
    <recommendedName>
        <fullName evidence="4">Lysine-specific metallo-endopeptidase domain-containing protein</fullName>
    </recommendedName>
</protein>
<evidence type="ECO:0000256" key="1">
    <source>
        <dbReference type="SAM" id="SignalP"/>
    </source>
</evidence>
<evidence type="ECO:0000313" key="3">
    <source>
        <dbReference type="Proteomes" id="UP000595857"/>
    </source>
</evidence>
<dbReference type="Gene3D" id="3.40.390.10">
    <property type="entry name" value="Collagenase (Catalytic Domain)"/>
    <property type="match status" value="1"/>
</dbReference>